<evidence type="ECO:0000256" key="1">
    <source>
        <dbReference type="ARBA" id="ARBA00004401"/>
    </source>
</evidence>
<dbReference type="PANTHER" id="PTHR11733">
    <property type="entry name" value="ZINC METALLOPROTEASE FAMILY M13 NEPRILYSIN-RELATED"/>
    <property type="match status" value="1"/>
</dbReference>
<dbReference type="InterPro" id="IPR008753">
    <property type="entry name" value="Peptidase_M13_N"/>
</dbReference>
<dbReference type="InterPro" id="IPR002083">
    <property type="entry name" value="MATH/TRAF_dom"/>
</dbReference>
<dbReference type="AlphaFoldDB" id="A0A834XQ77"/>
<proteinExistence type="inferred from homology"/>
<dbReference type="GO" id="GO:0004222">
    <property type="term" value="F:metalloendopeptidase activity"/>
    <property type="evidence" value="ECO:0007669"/>
    <property type="project" value="InterPro"/>
</dbReference>
<accession>A0A834XQ77</accession>
<protein>
    <recommendedName>
        <fullName evidence="3">MATH domain-containing protein</fullName>
    </recommendedName>
</protein>
<comment type="caution">
    <text evidence="4">The sequence shown here is derived from an EMBL/GenBank/DDBJ whole genome shotgun (WGS) entry which is preliminary data.</text>
</comment>
<sequence length="641" mass="74245">MSIAPRQSFTTEENQSFTFEYDWTIKNFVFHDDKIESSEFSSGLANINDKWCLKIFPKVILDDTEFVSVQLKLLDCAADVPEIVAHYKVSILTLNNEEVNAQSSLSPLRFSSKNTSAIVRRFVKREDLFGRLWESTKLLPNDSLTILCEIKLLVDDKTIESYQPANGKTIPKVEYCNSLSCNNTARSILNNMDTSVQPCNDFLQFVCGKNRHSNDPTASKINPWKKLRNQIQENISSNDDSLVKIVKYFYKSCMITSKFDKQQLSNEIVDMIEQIGGWPVVKNDKWNSSLFNWNKTIYTYDNEKYWNLNFFDAKLEVDVKNKSQHVIYLSQSSLLQSQEFLTANFNDKNVNQDYLKLMVDVAVKMGAQYDVAINELKNCLEFGSQLVNLTDANHESMSLNDFIEEFNFFPWKEYLNSHLPTGVSINNDTIIIISSKSYMKNLEKVLNQTPKKSQANFVVWMMIHEFAEFINEPIDGNKLKSDKCLDIVTKKLVDITRVLYARNYFDKHDKEHARILIKAVKNQLIKMIVNDKWTDEKSKAMTIDKIKININDNFYQEHNLRELENIIEEYNGLKIDQYNFVKNYIKLNLFKLKWTKFNKTAFDLSWDSFASGLLYSDTILIGPGSLNNNTLGKTNLSITTC</sequence>
<dbReference type="Pfam" id="PF05649">
    <property type="entry name" value="Peptidase_M13_N"/>
    <property type="match status" value="1"/>
</dbReference>
<dbReference type="PROSITE" id="PS51885">
    <property type="entry name" value="NEPRILYSIN"/>
    <property type="match status" value="1"/>
</dbReference>
<dbReference type="Proteomes" id="UP000639338">
    <property type="component" value="Unassembled WGS sequence"/>
</dbReference>
<organism evidence="4 5">
    <name type="scientific">Aphidius gifuensis</name>
    <name type="common">Parasitoid wasp</name>
    <dbReference type="NCBI Taxonomy" id="684658"/>
    <lineage>
        <taxon>Eukaryota</taxon>
        <taxon>Metazoa</taxon>
        <taxon>Ecdysozoa</taxon>
        <taxon>Arthropoda</taxon>
        <taxon>Hexapoda</taxon>
        <taxon>Insecta</taxon>
        <taxon>Pterygota</taxon>
        <taxon>Neoptera</taxon>
        <taxon>Endopterygota</taxon>
        <taxon>Hymenoptera</taxon>
        <taxon>Apocrita</taxon>
        <taxon>Ichneumonoidea</taxon>
        <taxon>Braconidae</taxon>
        <taxon>Aphidiinae</taxon>
        <taxon>Aphidius</taxon>
    </lineage>
</organism>
<reference evidence="4 5" key="1">
    <citation type="submission" date="2020-08" db="EMBL/GenBank/DDBJ databases">
        <title>Aphidius gifuensis genome sequencing and assembly.</title>
        <authorList>
            <person name="Du Z."/>
        </authorList>
    </citation>
    <scope>NUCLEOTIDE SEQUENCE [LARGE SCALE GENOMIC DNA]</scope>
    <source>
        <strain evidence="4">YNYX2018</strain>
        <tissue evidence="4">Adults</tissue>
    </source>
</reference>
<dbReference type="EMBL" id="JACMRX010000004">
    <property type="protein sequence ID" value="KAF7991395.1"/>
    <property type="molecule type" value="Genomic_DNA"/>
</dbReference>
<dbReference type="PROSITE" id="PS50144">
    <property type="entry name" value="MATH"/>
    <property type="match status" value="1"/>
</dbReference>
<dbReference type="OrthoDB" id="6475849at2759"/>
<evidence type="ECO:0000256" key="2">
    <source>
        <dbReference type="ARBA" id="ARBA00007357"/>
    </source>
</evidence>
<dbReference type="SUPFAM" id="SSF49599">
    <property type="entry name" value="TRAF domain-like"/>
    <property type="match status" value="1"/>
</dbReference>
<comment type="subcellular location">
    <subcellularLocation>
        <location evidence="1">Cell membrane</location>
        <topology evidence="1">Single-pass type II membrane protein</topology>
    </subcellularLocation>
</comment>
<dbReference type="SUPFAM" id="SSF55486">
    <property type="entry name" value="Metalloproteases ('zincins'), catalytic domain"/>
    <property type="match status" value="1"/>
</dbReference>
<dbReference type="PANTHER" id="PTHR11733:SF208">
    <property type="entry name" value="PEPTIDASE M13 C-TERMINAL DOMAIN-CONTAINING PROTEIN"/>
    <property type="match status" value="1"/>
</dbReference>
<feature type="domain" description="MATH" evidence="3">
    <location>
        <begin position="18"/>
        <end position="150"/>
    </location>
</feature>
<dbReference type="Gene3D" id="2.60.210.10">
    <property type="entry name" value="Apoptosis, Tumor Necrosis Factor Receptor Associated Protein 2, Chain A"/>
    <property type="match status" value="1"/>
</dbReference>
<evidence type="ECO:0000259" key="3">
    <source>
        <dbReference type="PROSITE" id="PS50144"/>
    </source>
</evidence>
<comment type="similarity">
    <text evidence="2">Belongs to the peptidase M13 family.</text>
</comment>
<dbReference type="InterPro" id="IPR000718">
    <property type="entry name" value="Peptidase_M13"/>
</dbReference>
<dbReference type="InterPro" id="IPR008974">
    <property type="entry name" value="TRAF-like"/>
</dbReference>
<gene>
    <name evidence="4" type="ORF">HCN44_002957</name>
</gene>
<name>A0A834XQ77_APHGI</name>
<dbReference type="GO" id="GO:0005886">
    <property type="term" value="C:plasma membrane"/>
    <property type="evidence" value="ECO:0007669"/>
    <property type="project" value="UniProtKB-SubCell"/>
</dbReference>
<dbReference type="Gene3D" id="1.10.1380.10">
    <property type="entry name" value="Neutral endopeptidase , domain2"/>
    <property type="match status" value="1"/>
</dbReference>
<keyword evidence="5" id="KW-1185">Reference proteome</keyword>
<evidence type="ECO:0000313" key="4">
    <source>
        <dbReference type="EMBL" id="KAF7991395.1"/>
    </source>
</evidence>
<evidence type="ECO:0000313" key="5">
    <source>
        <dbReference type="Proteomes" id="UP000639338"/>
    </source>
</evidence>
<dbReference type="InterPro" id="IPR042089">
    <property type="entry name" value="Peptidase_M13_dom_2"/>
</dbReference>
<dbReference type="GO" id="GO:0016485">
    <property type="term" value="P:protein processing"/>
    <property type="evidence" value="ECO:0007669"/>
    <property type="project" value="TreeGrafter"/>
</dbReference>